<evidence type="ECO:0000259" key="1">
    <source>
        <dbReference type="Pfam" id="PF07883"/>
    </source>
</evidence>
<dbReference type="InterPro" id="IPR011051">
    <property type="entry name" value="RmlC_Cupin_sf"/>
</dbReference>
<accession>A0A381RA34</accession>
<dbReference type="SUPFAM" id="SSF51182">
    <property type="entry name" value="RmlC-like cupins"/>
    <property type="match status" value="1"/>
</dbReference>
<dbReference type="EMBL" id="UINC01001740">
    <property type="protein sequence ID" value="SUZ87798.1"/>
    <property type="molecule type" value="Genomic_DNA"/>
</dbReference>
<name>A0A381RA34_9ZZZZ</name>
<reference evidence="2" key="1">
    <citation type="submission" date="2018-05" db="EMBL/GenBank/DDBJ databases">
        <authorList>
            <person name="Lanie J.A."/>
            <person name="Ng W.-L."/>
            <person name="Kazmierczak K.M."/>
            <person name="Andrzejewski T.M."/>
            <person name="Davidsen T.M."/>
            <person name="Wayne K.J."/>
            <person name="Tettelin H."/>
            <person name="Glass J.I."/>
            <person name="Rusch D."/>
            <person name="Podicherti R."/>
            <person name="Tsui H.-C.T."/>
            <person name="Winkler M.E."/>
        </authorList>
    </citation>
    <scope>NUCLEOTIDE SEQUENCE</scope>
</reference>
<protein>
    <recommendedName>
        <fullName evidence="1">Cupin type-2 domain-containing protein</fullName>
    </recommendedName>
</protein>
<dbReference type="Pfam" id="PF07883">
    <property type="entry name" value="Cupin_2"/>
    <property type="match status" value="1"/>
</dbReference>
<dbReference type="AlphaFoldDB" id="A0A381RA34"/>
<sequence>MLVLSMLTSAAPAVAQEDSSQEPLVVNWRTVEWGPPSDRDGFPAGLRNAPLATDPQTGGPTYLARFPAGSRFEMHWHTHTETAVVMEGSVDIVLNGTRHTATEGSYVIIPGRAHHEWIVPDSTDVVLLARRDGPADFHFVEP</sequence>
<organism evidence="2">
    <name type="scientific">marine metagenome</name>
    <dbReference type="NCBI Taxonomy" id="408172"/>
    <lineage>
        <taxon>unclassified sequences</taxon>
        <taxon>metagenomes</taxon>
        <taxon>ecological metagenomes</taxon>
    </lineage>
</organism>
<dbReference type="InterPro" id="IPR014710">
    <property type="entry name" value="RmlC-like_jellyroll"/>
</dbReference>
<dbReference type="Gene3D" id="2.60.120.10">
    <property type="entry name" value="Jelly Rolls"/>
    <property type="match status" value="1"/>
</dbReference>
<proteinExistence type="predicted"/>
<feature type="domain" description="Cupin type-2" evidence="1">
    <location>
        <begin position="63"/>
        <end position="128"/>
    </location>
</feature>
<evidence type="ECO:0000313" key="2">
    <source>
        <dbReference type="EMBL" id="SUZ87798.1"/>
    </source>
</evidence>
<gene>
    <name evidence="2" type="ORF">METZ01_LOCUS40652</name>
</gene>
<dbReference type="InterPro" id="IPR013096">
    <property type="entry name" value="Cupin_2"/>
</dbReference>